<gene>
    <name evidence="1" type="ORF">L2W38_09815</name>
</gene>
<evidence type="ECO:0000313" key="2">
    <source>
        <dbReference type="Proteomes" id="UP001200430"/>
    </source>
</evidence>
<evidence type="ECO:0000313" key="1">
    <source>
        <dbReference type="EMBL" id="MCF4143107.1"/>
    </source>
</evidence>
<evidence type="ECO:0008006" key="3">
    <source>
        <dbReference type="Google" id="ProtNLM"/>
    </source>
</evidence>
<reference evidence="1 2" key="1">
    <citation type="submission" date="2022-01" db="EMBL/GenBank/DDBJ databases">
        <title>Dethiosulfovibrio faecalis sp. nov., a novel proteolytic, non-sulfur-reducing bacterium isolated from a marine aquaculture solid waste bioreactor.</title>
        <authorList>
            <person name="Grabowski S."/>
            <person name="Apolinario E."/>
            <person name="Schneider N."/>
            <person name="Marshall C.W."/>
            <person name="Sowers K.R."/>
        </authorList>
    </citation>
    <scope>NUCLEOTIDE SEQUENCE [LARGE SCALE GENOMIC DNA]</scope>
    <source>
        <strain evidence="1 2">DSM 12537</strain>
    </source>
</reference>
<organism evidence="1 2">
    <name type="scientific">Dethiosulfovibrio marinus</name>
    <dbReference type="NCBI Taxonomy" id="133532"/>
    <lineage>
        <taxon>Bacteria</taxon>
        <taxon>Thermotogati</taxon>
        <taxon>Synergistota</taxon>
        <taxon>Synergistia</taxon>
        <taxon>Synergistales</taxon>
        <taxon>Dethiosulfovibrionaceae</taxon>
        <taxon>Dethiosulfovibrio</taxon>
    </lineage>
</organism>
<sequence length="145" mass="16226">MRLTQVMMEIRDSIARSEEVRAFCLDRFGREPTVMAGYNARRPPGNDELPAIVVAPDRSDFDGVGRGEHKIDLMWAVLNDGGEERDGNKITFPGFLKVDELGELVLSSLEAVGSEYRITYTGYDLFSSDQSPAFVGEMELTVTEW</sequence>
<comment type="caution">
    <text evidence="1">The sequence shown here is derived from an EMBL/GenBank/DDBJ whole genome shotgun (WGS) entry which is preliminary data.</text>
</comment>
<protein>
    <recommendedName>
        <fullName evidence="3">DUF3168 domain-containing protein</fullName>
    </recommendedName>
</protein>
<accession>A0ABS9EPJ0</accession>
<dbReference type="Proteomes" id="UP001200430">
    <property type="component" value="Unassembled WGS sequence"/>
</dbReference>
<proteinExistence type="predicted"/>
<dbReference type="RefSeq" id="WP_236099811.1">
    <property type="nucleotide sequence ID" value="NZ_JAKGUD010000010.1"/>
</dbReference>
<name>A0ABS9EPJ0_9BACT</name>
<dbReference type="EMBL" id="JAKGUD010000010">
    <property type="protein sequence ID" value="MCF4143107.1"/>
    <property type="molecule type" value="Genomic_DNA"/>
</dbReference>
<keyword evidence="2" id="KW-1185">Reference proteome</keyword>